<name>A0A1C3E8K7_9PLAN</name>
<sequence>MSAVNSAVIDPGSDAVEVAGQISPSNALQEMGGPEEVNGTGETLPREDVVEKSVGTTRVSSLGLELPQGGYSEEEFSYRPVPVLVSISAGLVILGLSSFLTEWMLVLPLLGIFSALMALRKIRNSEGAYSGAGACKAMMVCASLIIAGAGSLHAMAYITEVPEGYQRVSFASDISAHGMKVVEGKVELPEAVQKLQNQPIFIKGYMYPSKQTAGITKFLLCKDSGDCCFGGAPKPTDMILISIPKEKAVDFSPGLKAVAGTFTLANGAEADGQSPVYQLNADQFYSPARTAY</sequence>
<comment type="caution">
    <text evidence="2">The sequence shown here is derived from an EMBL/GenBank/DDBJ whole genome shotgun (WGS) entry which is preliminary data.</text>
</comment>
<feature type="transmembrane region" description="Helical" evidence="1">
    <location>
        <begin position="137"/>
        <end position="158"/>
    </location>
</feature>
<evidence type="ECO:0000256" key="1">
    <source>
        <dbReference type="SAM" id="Phobius"/>
    </source>
</evidence>
<keyword evidence="1" id="KW-0812">Transmembrane</keyword>
<keyword evidence="1" id="KW-1133">Transmembrane helix</keyword>
<organism evidence="2 3">
    <name type="scientific">Planctopirus hydrillae</name>
    <dbReference type="NCBI Taxonomy" id="1841610"/>
    <lineage>
        <taxon>Bacteria</taxon>
        <taxon>Pseudomonadati</taxon>
        <taxon>Planctomycetota</taxon>
        <taxon>Planctomycetia</taxon>
        <taxon>Planctomycetales</taxon>
        <taxon>Planctomycetaceae</taxon>
        <taxon>Planctopirus</taxon>
    </lineage>
</organism>
<gene>
    <name evidence="2" type="ORF">A6X21_07795</name>
</gene>
<keyword evidence="1" id="KW-0472">Membrane</keyword>
<accession>A0A1C3E8K7</accession>
<dbReference type="Gene3D" id="2.40.50.870">
    <property type="entry name" value="Protein of unknown function (DUF3299)"/>
    <property type="match status" value="1"/>
</dbReference>
<evidence type="ECO:0000313" key="2">
    <source>
        <dbReference type="EMBL" id="ODA29573.1"/>
    </source>
</evidence>
<dbReference type="STRING" id="1841610.A6X21_07795"/>
<protein>
    <recommendedName>
        <fullName evidence="4">DUF4190 domain-containing protein</fullName>
    </recommendedName>
</protein>
<feature type="transmembrane region" description="Helical" evidence="1">
    <location>
        <begin position="83"/>
        <end position="116"/>
    </location>
</feature>
<evidence type="ECO:0000313" key="3">
    <source>
        <dbReference type="Proteomes" id="UP000094828"/>
    </source>
</evidence>
<proteinExistence type="predicted"/>
<reference evidence="2 3" key="1">
    <citation type="submission" date="2016-05" db="EMBL/GenBank/DDBJ databases">
        <title>Genomic and physiological characterization of Planctopirus sp. isolated from fresh water lake.</title>
        <authorList>
            <person name="Subhash Y."/>
            <person name="Ramana C."/>
        </authorList>
    </citation>
    <scope>NUCLEOTIDE SEQUENCE [LARGE SCALE GENOMIC DNA]</scope>
    <source>
        <strain evidence="2 3">JC280</strain>
    </source>
</reference>
<dbReference type="EMBL" id="LYDR01000127">
    <property type="protein sequence ID" value="ODA29573.1"/>
    <property type="molecule type" value="Genomic_DNA"/>
</dbReference>
<dbReference type="Pfam" id="PF11736">
    <property type="entry name" value="DUF3299"/>
    <property type="match status" value="1"/>
</dbReference>
<evidence type="ECO:0008006" key="4">
    <source>
        <dbReference type="Google" id="ProtNLM"/>
    </source>
</evidence>
<dbReference type="InterPro" id="IPR021727">
    <property type="entry name" value="DUF3299"/>
</dbReference>
<dbReference type="Proteomes" id="UP000094828">
    <property type="component" value="Unassembled WGS sequence"/>
</dbReference>
<keyword evidence="3" id="KW-1185">Reference proteome</keyword>
<dbReference type="AlphaFoldDB" id="A0A1C3E8K7"/>